<keyword evidence="1 2" id="KW-0175">Coiled coil</keyword>
<feature type="compositionally biased region" description="Low complexity" evidence="3">
    <location>
        <begin position="16"/>
        <end position="29"/>
    </location>
</feature>
<feature type="domain" description="Cilia- and flagella-associated protein 58 central coiled coil" evidence="4">
    <location>
        <begin position="383"/>
        <end position="683"/>
    </location>
</feature>
<evidence type="ECO:0000313" key="5">
    <source>
        <dbReference type="Proteomes" id="UP000694924"/>
    </source>
</evidence>
<name>A0ABM1J7M8_POLDO</name>
<feature type="region of interest" description="Disordered" evidence="3">
    <location>
        <begin position="1"/>
        <end position="29"/>
    </location>
</feature>
<dbReference type="Pfam" id="PF21771">
    <property type="entry name" value="CFAP58_CC"/>
    <property type="match status" value="1"/>
</dbReference>
<protein>
    <submittedName>
        <fullName evidence="6">Cilia- and flagella-associated protein 58-like</fullName>
    </submittedName>
</protein>
<proteinExistence type="predicted"/>
<accession>A0ABM1J7M8</accession>
<organism evidence="5 6">
    <name type="scientific">Polistes dominula</name>
    <name type="common">European paper wasp</name>
    <name type="synonym">Vespa dominula</name>
    <dbReference type="NCBI Taxonomy" id="743375"/>
    <lineage>
        <taxon>Eukaryota</taxon>
        <taxon>Metazoa</taxon>
        <taxon>Ecdysozoa</taxon>
        <taxon>Arthropoda</taxon>
        <taxon>Hexapoda</taxon>
        <taxon>Insecta</taxon>
        <taxon>Pterygota</taxon>
        <taxon>Neoptera</taxon>
        <taxon>Endopterygota</taxon>
        <taxon>Hymenoptera</taxon>
        <taxon>Apocrita</taxon>
        <taxon>Aculeata</taxon>
        <taxon>Vespoidea</taxon>
        <taxon>Vespidae</taxon>
        <taxon>Polistinae</taxon>
        <taxon>Polistini</taxon>
        <taxon>Polistes</taxon>
    </lineage>
</organism>
<gene>
    <name evidence="6" type="primary">LOC107072781</name>
</gene>
<dbReference type="PANTHER" id="PTHR32083:SF0">
    <property type="entry name" value="CILIA AND FLAGELLA-ASSOCIATED PROTEIN 58"/>
    <property type="match status" value="1"/>
</dbReference>
<dbReference type="Proteomes" id="UP000694924">
    <property type="component" value="Unplaced"/>
</dbReference>
<evidence type="ECO:0000313" key="6">
    <source>
        <dbReference type="RefSeq" id="XP_015188466.1"/>
    </source>
</evidence>
<evidence type="ECO:0000256" key="3">
    <source>
        <dbReference type="SAM" id="MobiDB-lite"/>
    </source>
</evidence>
<keyword evidence="5" id="KW-1185">Reference proteome</keyword>
<evidence type="ECO:0000259" key="4">
    <source>
        <dbReference type="Pfam" id="PF21771"/>
    </source>
</evidence>
<dbReference type="RefSeq" id="XP_015188466.1">
    <property type="nucleotide sequence ID" value="XM_015332980.1"/>
</dbReference>
<dbReference type="PANTHER" id="PTHR32083">
    <property type="entry name" value="CILIA AND FLAGELLA-ASSOCIATED PROTEIN 58-RELATED"/>
    <property type="match status" value="1"/>
</dbReference>
<evidence type="ECO:0000256" key="2">
    <source>
        <dbReference type="SAM" id="Coils"/>
    </source>
</evidence>
<sequence>MMDMEMNADLGDDGSETSQSSSEGSSASSTFCNLENDYARIMKEMKTNDALAAFEDDYRRLYEFLYKSHKNEKELTEKCSSLTNQIVENAKKINELTIKVETDTTEITRLKEEIEKALKLADAAHTREQNAQEVIDNLRLNITKLTHEIEVKNKQLAGEEESGVSQQREGLLREREKLLGEVVTLKERLKNMSQYTNELENKNITAEEKIIEMQEMLDIRTSEVSREKRAKERLEDDFQQCEEELVIKNEEFHTINEVLRSATDNIKKLENKLKEQKVSFDKTQKELNRLSIKNLNLQADLENANVQIDILDKEIADKEKQYRLLKNELNKANERSMKYKSDKDILEKRFLKIDNERSRLEQELKQAITNVKNVDYEMGLLQKQHFEDKQLSESLMRDKSIFARTIENLKEYIKSVDHEMAVVSASKKKLEYELNNGVYRENELKRKIEIIEKERVKCNFEIRKLSQRIDDYISEIKLKQVEIMDYKKRLDESEAKYRQQQNLFEVVRSERNACSKSLLEAQEDVQELKSKLQIMTQQIEQLKEDIATKEADLIKKEFVLGRIEREKEKLKIDLQSARKDISDLRREIEEMKEEEKRLRQTILKADRDIARHKKDIDNVMNERDILGTQLVRRNDELCLQYNRIKILNGTLQRGKQQYNERLEDIRLLKLEVNKLRTEKVLLTKSIENTSDMRHEIFHLNRDLTKERLKVMALEEEVQTPLNIHRWRKLQFSDPPAYEMLNKIQFLQKRVIKMSALIIDKEKRIQDTEKLYMNLREILVKQPGPQITMALNKTQKALRKRGNKMKCLVSELNMYQVEINEYKFDVERMSKEMCELKMKYYAQKRKLQKEKETRSKSLTESILPAVLPIKQKKFFGGGFNMTTPTPRTNFILDSA</sequence>
<feature type="coiled-coil region" evidence="2">
    <location>
        <begin position="93"/>
        <end position="377"/>
    </location>
</feature>
<feature type="coiled-coil region" evidence="2">
    <location>
        <begin position="462"/>
        <end position="622"/>
    </location>
</feature>
<evidence type="ECO:0000256" key="1">
    <source>
        <dbReference type="ARBA" id="ARBA00023054"/>
    </source>
</evidence>
<dbReference type="GeneID" id="107072781"/>
<dbReference type="InterPro" id="IPR049270">
    <property type="entry name" value="CFAP58_CC"/>
</dbReference>
<reference evidence="6" key="1">
    <citation type="submission" date="2025-08" db="UniProtKB">
        <authorList>
            <consortium name="RefSeq"/>
        </authorList>
    </citation>
    <scope>IDENTIFICATION</scope>
    <source>
        <tissue evidence="6">Whole body</tissue>
    </source>
</reference>